<gene>
    <name evidence="3" type="ORF">RF007C_00395</name>
</gene>
<feature type="chain" id="PRO_5039398632" evidence="2">
    <location>
        <begin position="23"/>
        <end position="195"/>
    </location>
</feature>
<keyword evidence="2" id="KW-0732">Signal</keyword>
<sequence length="195" mass="21429">MKKFNKIMCTALAALTIVSSSAAISSSFTGTGFGTAITADAAKSIQDEVLDSYNKIIKDYDKRISKCEAKCNDLAAMASKETNAQKKRELNERIKKGKYIIKELKDERKQTIANRDAMFYKKYTGNTVSIVDALKAIGVNPTTATLNKIAKYNEIANYTGTAAQNTKMLNLLKKGKLLRKQAAVILVATIINIDF</sequence>
<reference evidence="3 4" key="1">
    <citation type="journal article" date="2014" name="PLoS ONE">
        <title>Rumen cellulosomics: divergent fiber-degrading strategies revealed by comparative genome-wide analysis of six ruminococcal strains.</title>
        <authorList>
            <person name="Dassa B."/>
            <person name="Borovok I."/>
            <person name="Ruimy-Israeli V."/>
            <person name="Lamed R."/>
            <person name="Flint H.J."/>
            <person name="Duncan S.H."/>
            <person name="Henrissat B."/>
            <person name="Coutinho P."/>
            <person name="Morrison M."/>
            <person name="Mosoni P."/>
            <person name="Yeoman C.J."/>
            <person name="White B.A."/>
            <person name="Bayer E.A."/>
        </authorList>
    </citation>
    <scope>NUCLEOTIDE SEQUENCE [LARGE SCALE GENOMIC DNA]</scope>
    <source>
        <strain evidence="3 4">007c</strain>
    </source>
</reference>
<dbReference type="EMBL" id="ATAX01000011">
    <property type="protein sequence ID" value="EWM54570.1"/>
    <property type="molecule type" value="Genomic_DNA"/>
</dbReference>
<evidence type="ECO:0000313" key="3">
    <source>
        <dbReference type="EMBL" id="EWM54570.1"/>
    </source>
</evidence>
<name>W7V0L3_RUMFL</name>
<keyword evidence="4" id="KW-1185">Reference proteome</keyword>
<accession>W7V0L3</accession>
<evidence type="ECO:0000313" key="4">
    <source>
        <dbReference type="Proteomes" id="UP000019365"/>
    </source>
</evidence>
<dbReference type="RefSeq" id="WP_019678979.1">
    <property type="nucleotide sequence ID" value="NZ_ATAX01000011.1"/>
</dbReference>
<dbReference type="Proteomes" id="UP000019365">
    <property type="component" value="Unassembled WGS sequence"/>
</dbReference>
<comment type="caution">
    <text evidence="3">The sequence shown here is derived from an EMBL/GenBank/DDBJ whole genome shotgun (WGS) entry which is preliminary data.</text>
</comment>
<evidence type="ECO:0000256" key="1">
    <source>
        <dbReference type="SAM" id="Coils"/>
    </source>
</evidence>
<dbReference type="PATRIC" id="fig|1341157.4.peg.758"/>
<dbReference type="AlphaFoldDB" id="W7V0L3"/>
<proteinExistence type="predicted"/>
<keyword evidence="1" id="KW-0175">Coiled coil</keyword>
<evidence type="ECO:0000256" key="2">
    <source>
        <dbReference type="SAM" id="SignalP"/>
    </source>
</evidence>
<feature type="signal peptide" evidence="2">
    <location>
        <begin position="1"/>
        <end position="22"/>
    </location>
</feature>
<organism evidence="3 4">
    <name type="scientific">Ruminococcus flavefaciens 007c</name>
    <dbReference type="NCBI Taxonomy" id="1341157"/>
    <lineage>
        <taxon>Bacteria</taxon>
        <taxon>Bacillati</taxon>
        <taxon>Bacillota</taxon>
        <taxon>Clostridia</taxon>
        <taxon>Eubacteriales</taxon>
        <taxon>Oscillospiraceae</taxon>
        <taxon>Ruminococcus</taxon>
    </lineage>
</organism>
<protein>
    <submittedName>
        <fullName evidence="3">Uncharacterized protein</fullName>
    </submittedName>
</protein>
<feature type="coiled-coil region" evidence="1">
    <location>
        <begin position="50"/>
        <end position="107"/>
    </location>
</feature>
<dbReference type="SUPFAM" id="SSF158634">
    <property type="entry name" value="RPA2825-like"/>
    <property type="match status" value="1"/>
</dbReference>